<dbReference type="Gene3D" id="3.40.1190.20">
    <property type="match status" value="1"/>
</dbReference>
<organism evidence="4 5">
    <name type="scientific">Ilyobacter polytropus (strain ATCC 51220 / DSM 2926 / LMG 16218 / CuHBu1)</name>
    <dbReference type="NCBI Taxonomy" id="572544"/>
    <lineage>
        <taxon>Bacteria</taxon>
        <taxon>Fusobacteriati</taxon>
        <taxon>Fusobacteriota</taxon>
        <taxon>Fusobacteriia</taxon>
        <taxon>Fusobacteriales</taxon>
        <taxon>Fusobacteriaceae</taxon>
        <taxon>Ilyobacter</taxon>
    </lineage>
</organism>
<dbReference type="OrthoDB" id="9806249at2"/>
<dbReference type="Pfam" id="PF00294">
    <property type="entry name" value="PfkB"/>
    <property type="match status" value="1"/>
</dbReference>
<protein>
    <submittedName>
        <fullName evidence="4">PfkB domain protein</fullName>
    </submittedName>
</protein>
<accession>E3HCF8</accession>
<evidence type="ECO:0000313" key="5">
    <source>
        <dbReference type="Proteomes" id="UP000006875"/>
    </source>
</evidence>
<dbReference type="PANTHER" id="PTHR10584">
    <property type="entry name" value="SUGAR KINASE"/>
    <property type="match status" value="1"/>
</dbReference>
<evidence type="ECO:0000259" key="3">
    <source>
        <dbReference type="Pfam" id="PF00294"/>
    </source>
</evidence>
<dbReference type="PROSITE" id="PS00583">
    <property type="entry name" value="PFKB_KINASES_1"/>
    <property type="match status" value="1"/>
</dbReference>
<dbReference type="InterPro" id="IPR002173">
    <property type="entry name" value="Carboh/pur_kinase_PfkB_CS"/>
</dbReference>
<dbReference type="Gene3D" id="1.10.10.10">
    <property type="entry name" value="Winged helix-like DNA-binding domain superfamily/Winged helix DNA-binding domain"/>
    <property type="match status" value="1"/>
</dbReference>
<dbReference type="Proteomes" id="UP000006875">
    <property type="component" value="Plasmid pILYOP01"/>
</dbReference>
<dbReference type="PANTHER" id="PTHR10584:SF166">
    <property type="entry name" value="RIBOKINASE"/>
    <property type="match status" value="1"/>
</dbReference>
<dbReference type="SUPFAM" id="SSF46785">
    <property type="entry name" value="Winged helix' DNA-binding domain"/>
    <property type="match status" value="1"/>
</dbReference>
<sequence length="370" mass="40632">MTDREKDVFDLINSNPLVSQEEISERLKIARSSVAVHISNLMKKGYILGKGYVLKDAPYTAVLGGANIDIEGTPIGSLKMRDSNPGIVNKSFGGVARNIAENISKIGIDTKLLTLVGDDSHGNDLLDYCRKKGIDTSYSLSLQGKSTSTYISILDKNKDMAVAISHMDIMTKMDISFITKRASVIQGSSLCVVDTNIPFETLEYILKNFIKTKFIVDTVSLEKSKKIKNLLPYIDTLKPNKIEAEELSGININTKQDVEKAAEIIVEKGVKNIFISLGKEGVYYFNGGDKGFIKPPEIEVTTATGAGDAFIAGVIYGKSERENIKKQAIYGVSASIAVLTNGKDRENNLNIDKINKIFKEVKRCNSMKNI</sequence>
<keyword evidence="1" id="KW-0808">Transferase</keyword>
<gene>
    <name evidence="4" type="ordered locus">Ilyop_2662</name>
</gene>
<dbReference type="HOGENOM" id="CLU_027634_11_2_0"/>
<feature type="domain" description="Carbohydrate kinase PfkB" evidence="3">
    <location>
        <begin position="61"/>
        <end position="342"/>
    </location>
</feature>
<dbReference type="RefSeq" id="WP_013389075.1">
    <property type="nucleotide sequence ID" value="NC_014633.1"/>
</dbReference>
<dbReference type="SUPFAM" id="SSF53613">
    <property type="entry name" value="Ribokinase-like"/>
    <property type="match status" value="1"/>
</dbReference>
<evidence type="ECO:0000256" key="1">
    <source>
        <dbReference type="ARBA" id="ARBA00022679"/>
    </source>
</evidence>
<dbReference type="KEGG" id="ipo:Ilyop_2662"/>
<keyword evidence="5" id="KW-1185">Reference proteome</keyword>
<dbReference type="InterPro" id="IPR036388">
    <property type="entry name" value="WH-like_DNA-bd_sf"/>
</dbReference>
<keyword evidence="4" id="KW-0614">Plasmid</keyword>
<keyword evidence="2" id="KW-0418">Kinase</keyword>
<evidence type="ECO:0000313" key="4">
    <source>
        <dbReference type="EMBL" id="ADO84418.1"/>
    </source>
</evidence>
<name>E3HCF8_ILYPC</name>
<evidence type="ECO:0000256" key="2">
    <source>
        <dbReference type="ARBA" id="ARBA00022777"/>
    </source>
</evidence>
<geneLocation type="plasmid" evidence="4 5">
    <name>pILYOP01</name>
</geneLocation>
<dbReference type="GO" id="GO:0016301">
    <property type="term" value="F:kinase activity"/>
    <property type="evidence" value="ECO:0007669"/>
    <property type="project" value="UniProtKB-KW"/>
</dbReference>
<dbReference type="EMBL" id="CP002282">
    <property type="protein sequence ID" value="ADO84418.1"/>
    <property type="molecule type" value="Genomic_DNA"/>
</dbReference>
<dbReference type="InterPro" id="IPR036390">
    <property type="entry name" value="WH_DNA-bd_sf"/>
</dbReference>
<dbReference type="InterPro" id="IPR029056">
    <property type="entry name" value="Ribokinase-like"/>
</dbReference>
<reference evidence="4 5" key="1">
    <citation type="journal article" date="2010" name="Stand. Genomic Sci.">
        <title>Complete genome sequence of Ilyobacter polytropus type strain (CuHbu1).</title>
        <authorList>
            <person name="Sikorski J."/>
            <person name="Chertkov O."/>
            <person name="Lapidus A."/>
            <person name="Nolan M."/>
            <person name="Lucas S."/>
            <person name="Del Rio T.G."/>
            <person name="Tice H."/>
            <person name="Cheng J.F."/>
            <person name="Tapia R."/>
            <person name="Han C."/>
            <person name="Goodwin L."/>
            <person name="Pitluck S."/>
            <person name="Liolios K."/>
            <person name="Ivanova N."/>
            <person name="Mavromatis K."/>
            <person name="Mikhailova N."/>
            <person name="Pati A."/>
            <person name="Chen A."/>
            <person name="Palaniappan K."/>
            <person name="Land M."/>
            <person name="Hauser L."/>
            <person name="Chang Y.J."/>
            <person name="Jeffries C.D."/>
            <person name="Brambilla E."/>
            <person name="Yasawong M."/>
            <person name="Rohde M."/>
            <person name="Pukall R."/>
            <person name="Spring S."/>
            <person name="Goker M."/>
            <person name="Woyke T."/>
            <person name="Bristow J."/>
            <person name="Eisen J.A."/>
            <person name="Markowitz V."/>
            <person name="Hugenholtz P."/>
            <person name="Kyrpides N.C."/>
            <person name="Klenk H.P."/>
        </authorList>
    </citation>
    <scope>NUCLEOTIDE SEQUENCE [LARGE SCALE GENOMIC DNA]</scope>
    <source>
        <strain evidence="5">ATCC 51220 / DSM 2926 / LMG 16218 / CuHBu1</strain>
        <plasmid evidence="5">pILYOP01</plasmid>
    </source>
</reference>
<dbReference type="Pfam" id="PF13412">
    <property type="entry name" value="HTH_24"/>
    <property type="match status" value="1"/>
</dbReference>
<dbReference type="CDD" id="cd01941">
    <property type="entry name" value="YeiC_kinase_like"/>
    <property type="match status" value="1"/>
</dbReference>
<proteinExistence type="predicted"/>
<dbReference type="AlphaFoldDB" id="E3HCF8"/>
<dbReference type="InterPro" id="IPR011611">
    <property type="entry name" value="PfkB_dom"/>
</dbReference>